<protein>
    <submittedName>
        <fullName evidence="1">Uncharacterized protein MANES_08G117500</fullName>
    </submittedName>
</protein>
<evidence type="ECO:0000313" key="1">
    <source>
        <dbReference type="EMBL" id="MBX21434.1"/>
    </source>
</evidence>
<accession>A0A2P2LTY5</accession>
<sequence length="110" mass="11893">MAHVSNERNSHRSECANNNRLFLCIKILAHSFAVESGGRREGLAAKIAEASEPPLDRGREAGVGEDWRSTVAAVDGDPQPLPEAELQDSRLALPQITSVDPLYGHLIVVP</sequence>
<proteinExistence type="predicted"/>
<organism evidence="1">
    <name type="scientific">Rhizophora mucronata</name>
    <name type="common">Asiatic mangrove</name>
    <dbReference type="NCBI Taxonomy" id="61149"/>
    <lineage>
        <taxon>Eukaryota</taxon>
        <taxon>Viridiplantae</taxon>
        <taxon>Streptophyta</taxon>
        <taxon>Embryophyta</taxon>
        <taxon>Tracheophyta</taxon>
        <taxon>Spermatophyta</taxon>
        <taxon>Magnoliopsida</taxon>
        <taxon>eudicotyledons</taxon>
        <taxon>Gunneridae</taxon>
        <taxon>Pentapetalae</taxon>
        <taxon>rosids</taxon>
        <taxon>fabids</taxon>
        <taxon>Malpighiales</taxon>
        <taxon>Rhizophoraceae</taxon>
        <taxon>Rhizophora</taxon>
    </lineage>
</organism>
<name>A0A2P2LTY5_RHIMU</name>
<dbReference type="EMBL" id="GGEC01040950">
    <property type="protein sequence ID" value="MBX21434.1"/>
    <property type="molecule type" value="Transcribed_RNA"/>
</dbReference>
<reference evidence="1" key="1">
    <citation type="submission" date="2018-02" db="EMBL/GenBank/DDBJ databases">
        <title>Rhizophora mucronata_Transcriptome.</title>
        <authorList>
            <person name="Meera S.P."/>
            <person name="Sreeshan A."/>
            <person name="Augustine A."/>
        </authorList>
    </citation>
    <scope>NUCLEOTIDE SEQUENCE</scope>
    <source>
        <tissue evidence="1">Leaf</tissue>
    </source>
</reference>
<dbReference type="AlphaFoldDB" id="A0A2P2LTY5"/>